<keyword evidence="5" id="KW-0813">Transport</keyword>
<sequence>MSISHVNVSYCLLFCVGTIIWRALDYGLQEYEEKNLSPDLDRLIDVMTSAEEGYGVPGCWGNSVIPETNEMVRPPGRQHWAGLKGIMAKVYYKMFKDNSCDLRRTDDNPSVHQETDDEGIERDSGETDEDPSTSNQLASFDLVIRHCMERLGKPTSQQADAHYRAVIRALVAEALELSTFLEKVSQGTNELRTKTETTSKELDQLQFSDWARLWVQVIRELRNGVKLKKVDYSRTPIEFELTPYEILMDDIRSRRYKLNKVMVDGDIPQKVKKDAHAIILEFIRSRPPLKKASERKLRPVVNRPSTPRELLMNSIKQGQTLRPSTSPLKKKATPLDSKRNIRSKVVVALLPLFLNGFGSS</sequence>
<keyword evidence="13" id="KW-0968">Cytoplasmic vesicle</keyword>
<evidence type="ECO:0000256" key="9">
    <source>
        <dbReference type="ARBA" id="ARBA00022927"/>
    </source>
</evidence>
<comment type="caution">
    <text evidence="16">The sequence shown here is derived from an EMBL/GenBank/DDBJ whole genome shotgun (WGS) entry which is preliminary data.</text>
</comment>
<protein>
    <recommendedName>
        <fullName evidence="15">KIND domain-containing protein</fullName>
    </recommendedName>
</protein>
<keyword evidence="7" id="KW-0963">Cytoplasm</keyword>
<name>A0ABR1B0Q8_POLSC</name>
<proteinExistence type="inferred from homology"/>
<keyword evidence="12" id="KW-0206">Cytoskeleton</keyword>
<comment type="subcellular location">
    <subcellularLocation>
        <location evidence="3">Cell membrane</location>
        <topology evidence="3">Peripheral membrane protein</topology>
        <orientation evidence="3">Cytoplasmic side</orientation>
    </subcellularLocation>
    <subcellularLocation>
        <location evidence="2">Cytoplasm</location>
        <location evidence="2">Cytoskeleton</location>
    </subcellularLocation>
    <subcellularLocation>
        <location evidence="1">Cytoplasmic vesicle membrane</location>
        <topology evidence="1">Peripheral membrane protein</topology>
        <orientation evidence="1">Cytoplasmic side</orientation>
    </subcellularLocation>
</comment>
<keyword evidence="6" id="KW-1003">Cell membrane</keyword>
<keyword evidence="10" id="KW-0472">Membrane</keyword>
<evidence type="ECO:0000256" key="11">
    <source>
        <dbReference type="ARBA" id="ARBA00023203"/>
    </source>
</evidence>
<evidence type="ECO:0000256" key="12">
    <source>
        <dbReference type="ARBA" id="ARBA00023212"/>
    </source>
</evidence>
<evidence type="ECO:0000313" key="16">
    <source>
        <dbReference type="EMBL" id="KAK6632418.1"/>
    </source>
</evidence>
<feature type="region of interest" description="Disordered" evidence="14">
    <location>
        <begin position="103"/>
        <end position="135"/>
    </location>
</feature>
<comment type="similarity">
    <text evidence="4">Belongs to the spire family.</text>
</comment>
<dbReference type="PANTHER" id="PTHR21345:SF3">
    <property type="entry name" value="PROTEIN SPIRE"/>
    <property type="match status" value="1"/>
</dbReference>
<evidence type="ECO:0000256" key="2">
    <source>
        <dbReference type="ARBA" id="ARBA00004245"/>
    </source>
</evidence>
<dbReference type="Gene3D" id="1.10.510.10">
    <property type="entry name" value="Transferase(Phosphotransferase) domain 1"/>
    <property type="match status" value="1"/>
</dbReference>
<dbReference type="PROSITE" id="PS51377">
    <property type="entry name" value="KIND"/>
    <property type="match status" value="1"/>
</dbReference>
<dbReference type="PANTHER" id="PTHR21345">
    <property type="entry name" value="SPIRE"/>
    <property type="match status" value="1"/>
</dbReference>
<keyword evidence="17" id="KW-1185">Reference proteome</keyword>
<evidence type="ECO:0000256" key="6">
    <source>
        <dbReference type="ARBA" id="ARBA00022475"/>
    </source>
</evidence>
<evidence type="ECO:0000256" key="14">
    <source>
        <dbReference type="SAM" id="MobiDB-lite"/>
    </source>
</evidence>
<keyword evidence="11" id="KW-0009">Actin-binding</keyword>
<evidence type="ECO:0000256" key="7">
    <source>
        <dbReference type="ARBA" id="ARBA00022490"/>
    </source>
</evidence>
<evidence type="ECO:0000256" key="10">
    <source>
        <dbReference type="ARBA" id="ARBA00023136"/>
    </source>
</evidence>
<keyword evidence="9" id="KW-0653">Protein transport</keyword>
<evidence type="ECO:0000256" key="4">
    <source>
        <dbReference type="ARBA" id="ARBA00010956"/>
    </source>
</evidence>
<dbReference type="Pfam" id="PF16474">
    <property type="entry name" value="KIND"/>
    <property type="match status" value="2"/>
</dbReference>
<feature type="compositionally biased region" description="Acidic residues" evidence="14">
    <location>
        <begin position="115"/>
        <end position="131"/>
    </location>
</feature>
<dbReference type="CDD" id="cd22068">
    <property type="entry name" value="WH2_DmSpire_r3-like"/>
    <property type="match status" value="1"/>
</dbReference>
<dbReference type="EMBL" id="JAWJWF010000005">
    <property type="protein sequence ID" value="KAK6632418.1"/>
    <property type="molecule type" value="Genomic_DNA"/>
</dbReference>
<evidence type="ECO:0000256" key="3">
    <source>
        <dbReference type="ARBA" id="ARBA00004413"/>
    </source>
</evidence>
<dbReference type="CDD" id="cd22065">
    <property type="entry name" value="WH2_Spire_1-2_r1"/>
    <property type="match status" value="1"/>
</dbReference>
<evidence type="ECO:0000256" key="13">
    <source>
        <dbReference type="ARBA" id="ARBA00023329"/>
    </source>
</evidence>
<dbReference type="InterPro" id="IPR011019">
    <property type="entry name" value="KIND_dom"/>
</dbReference>
<evidence type="ECO:0000256" key="1">
    <source>
        <dbReference type="ARBA" id="ARBA00004180"/>
    </source>
</evidence>
<evidence type="ECO:0000256" key="8">
    <source>
        <dbReference type="ARBA" id="ARBA00022737"/>
    </source>
</evidence>
<accession>A0ABR1B0Q8</accession>
<gene>
    <name evidence="16" type="ORF">RUM44_007460</name>
</gene>
<feature type="domain" description="KIND" evidence="15">
    <location>
        <begin position="1"/>
        <end position="177"/>
    </location>
</feature>
<evidence type="ECO:0000313" key="17">
    <source>
        <dbReference type="Proteomes" id="UP001359485"/>
    </source>
</evidence>
<keyword evidence="8" id="KW-0677">Repeat</keyword>
<evidence type="ECO:0000256" key="5">
    <source>
        <dbReference type="ARBA" id="ARBA00022448"/>
    </source>
</evidence>
<evidence type="ECO:0000259" key="15">
    <source>
        <dbReference type="PROSITE" id="PS51377"/>
    </source>
</evidence>
<dbReference type="InterPro" id="IPR029901">
    <property type="entry name" value="Spire"/>
</dbReference>
<organism evidence="16 17">
    <name type="scientific">Polyplax serrata</name>
    <name type="common">Common mouse louse</name>
    <dbReference type="NCBI Taxonomy" id="468196"/>
    <lineage>
        <taxon>Eukaryota</taxon>
        <taxon>Metazoa</taxon>
        <taxon>Ecdysozoa</taxon>
        <taxon>Arthropoda</taxon>
        <taxon>Hexapoda</taxon>
        <taxon>Insecta</taxon>
        <taxon>Pterygota</taxon>
        <taxon>Neoptera</taxon>
        <taxon>Paraneoptera</taxon>
        <taxon>Psocodea</taxon>
        <taxon>Troctomorpha</taxon>
        <taxon>Phthiraptera</taxon>
        <taxon>Anoplura</taxon>
        <taxon>Polyplacidae</taxon>
        <taxon>Polyplax</taxon>
    </lineage>
</organism>
<dbReference type="Proteomes" id="UP001359485">
    <property type="component" value="Unassembled WGS sequence"/>
</dbReference>
<reference evidence="16 17" key="1">
    <citation type="submission" date="2023-09" db="EMBL/GenBank/DDBJ databases">
        <title>Genomes of two closely related lineages of the louse Polyplax serrata with different host specificities.</title>
        <authorList>
            <person name="Martinu J."/>
            <person name="Tarabai H."/>
            <person name="Stefka J."/>
            <person name="Hypsa V."/>
        </authorList>
    </citation>
    <scope>NUCLEOTIDE SEQUENCE [LARGE SCALE GENOMIC DNA]</scope>
    <source>
        <strain evidence="16">98ZLc_SE</strain>
    </source>
</reference>